<dbReference type="RefSeq" id="WP_353547331.1">
    <property type="nucleotide sequence ID" value="NZ_JAGKSB010000010.1"/>
</dbReference>
<evidence type="ECO:0000259" key="2">
    <source>
        <dbReference type="Pfam" id="PF16871"/>
    </source>
</evidence>
<feature type="chain" id="PRO_5035794022" evidence="1">
    <location>
        <begin position="22"/>
        <end position="454"/>
    </location>
</feature>
<dbReference type="Pfam" id="PF16871">
    <property type="entry name" value="DUF5077"/>
    <property type="match status" value="1"/>
</dbReference>
<dbReference type="AlphaFoldDB" id="A0A8T4H9Z4"/>
<feature type="signal peptide" evidence="1">
    <location>
        <begin position="1"/>
        <end position="21"/>
    </location>
</feature>
<proteinExistence type="predicted"/>
<organism evidence="3 4">
    <name type="scientific">Rhinopithecimicrobium faecis</name>
    <dbReference type="NCBI Taxonomy" id="2820698"/>
    <lineage>
        <taxon>Bacteria</taxon>
        <taxon>Pseudomonadati</taxon>
        <taxon>Bacteroidota</taxon>
        <taxon>Sphingobacteriia</taxon>
        <taxon>Sphingobacteriales</taxon>
        <taxon>Sphingobacteriaceae</taxon>
        <taxon>Rhinopithecimicrobium</taxon>
    </lineage>
</organism>
<evidence type="ECO:0000313" key="4">
    <source>
        <dbReference type="Proteomes" id="UP000679691"/>
    </source>
</evidence>
<dbReference type="InterPro" id="IPR031712">
    <property type="entry name" value="DUF5077"/>
</dbReference>
<sequence length="454" mass="50359">MIRKKTLFSACILILCSIACSKTEVSQADYDERGPSTATEQQTDTLQIPFAGNAYITQAPTNSAVLITSNGLANWNNAQAVASVYFHVSKKGKLNLGLHAKVSSGSSQAKITIARVSGQNAQLDTVNLQGSNYQNYALKSYEVLDTGFYKVDIQGLTKTSSYFGDVSQLLLSGTASTGKVTYVNNSEFYYYGRRGASTHFHYTLPANKKALYFYNEVYVAPGNDVIGSYFMANGFTGGYLGMQVNSASERRILFSIWSPYKTDDPASIPLEDQIILLRKGTGVTTGTFGNEGSGGQSYLIFPWVAGNTYQFLNKGEPDGNGNTIYTAWFKPSTETQWKLIASWKRPKTDIYLEGVHSFLENFNPNQGYITRVGQYKNQFVYTTDQQWQEVTQARFTSDNTYRNGQRRDVKGGVNASNSFELKIDGFFDDYNVPNTNYSRTANGLQPQIDFSLLP</sequence>
<keyword evidence="4" id="KW-1185">Reference proteome</keyword>
<dbReference type="InterPro" id="IPR021862">
    <property type="entry name" value="DUF3472"/>
</dbReference>
<dbReference type="EMBL" id="JAGKSB010000010">
    <property type="protein sequence ID" value="MBP3943832.1"/>
    <property type="molecule type" value="Genomic_DNA"/>
</dbReference>
<evidence type="ECO:0000256" key="1">
    <source>
        <dbReference type="SAM" id="SignalP"/>
    </source>
</evidence>
<dbReference type="Pfam" id="PF11958">
    <property type="entry name" value="DUF3472"/>
    <property type="match status" value="1"/>
</dbReference>
<feature type="domain" description="DUF5077" evidence="2">
    <location>
        <begin position="48"/>
        <end position="175"/>
    </location>
</feature>
<protein>
    <submittedName>
        <fullName evidence="3">DUF3472 domain-containing protein</fullName>
    </submittedName>
</protein>
<name>A0A8T4H9Z4_9SPHI</name>
<comment type="caution">
    <text evidence="3">The sequence shown here is derived from an EMBL/GenBank/DDBJ whole genome shotgun (WGS) entry which is preliminary data.</text>
</comment>
<reference evidence="3" key="1">
    <citation type="submission" date="2021-03" db="EMBL/GenBank/DDBJ databases">
        <authorList>
            <person name="Lu T."/>
            <person name="Wang Q."/>
            <person name="Han X."/>
        </authorList>
    </citation>
    <scope>NUCLEOTIDE SEQUENCE</scope>
    <source>
        <strain evidence="3">WQ 2009</strain>
    </source>
</reference>
<keyword evidence="1" id="KW-0732">Signal</keyword>
<gene>
    <name evidence="3" type="ORF">J5U18_09675</name>
</gene>
<evidence type="ECO:0000313" key="3">
    <source>
        <dbReference type="EMBL" id="MBP3943832.1"/>
    </source>
</evidence>
<accession>A0A8T4H9Z4</accession>
<dbReference type="Proteomes" id="UP000679691">
    <property type="component" value="Unassembled WGS sequence"/>
</dbReference>